<feature type="domain" description="Histidine kinase" evidence="7">
    <location>
        <begin position="285"/>
        <end position="498"/>
    </location>
</feature>
<feature type="domain" description="PAS" evidence="8">
    <location>
        <begin position="129"/>
        <end position="198"/>
    </location>
</feature>
<evidence type="ECO:0000259" key="9">
    <source>
        <dbReference type="PROSITE" id="PS50113"/>
    </source>
</evidence>
<dbReference type="Pfam" id="PF02518">
    <property type="entry name" value="HATPase_c"/>
    <property type="match status" value="1"/>
</dbReference>
<evidence type="ECO:0000256" key="5">
    <source>
        <dbReference type="ARBA" id="ARBA00022777"/>
    </source>
</evidence>
<dbReference type="InterPro" id="IPR036097">
    <property type="entry name" value="HisK_dim/P_sf"/>
</dbReference>
<dbReference type="InterPro" id="IPR001610">
    <property type="entry name" value="PAC"/>
</dbReference>
<dbReference type="EMBL" id="JAGGJU010000020">
    <property type="protein sequence ID" value="MBP1853545.1"/>
    <property type="molecule type" value="Genomic_DNA"/>
</dbReference>
<dbReference type="InterPro" id="IPR005467">
    <property type="entry name" value="His_kinase_dom"/>
</dbReference>
<dbReference type="PROSITE" id="PS50112">
    <property type="entry name" value="PAS"/>
    <property type="match status" value="2"/>
</dbReference>
<dbReference type="InterPro" id="IPR003594">
    <property type="entry name" value="HATPase_dom"/>
</dbReference>
<dbReference type="EC" id="2.7.13.3" evidence="2"/>
<dbReference type="CDD" id="cd00130">
    <property type="entry name" value="PAS"/>
    <property type="match status" value="2"/>
</dbReference>
<dbReference type="CDD" id="cd00075">
    <property type="entry name" value="HATPase"/>
    <property type="match status" value="1"/>
</dbReference>
<dbReference type="PRINTS" id="PR00344">
    <property type="entry name" value="BCTRLSENSOR"/>
</dbReference>
<keyword evidence="5" id="KW-0418">Kinase</keyword>
<dbReference type="SUPFAM" id="SSF47384">
    <property type="entry name" value="Homodimeric domain of signal transducing histidine kinase"/>
    <property type="match status" value="1"/>
</dbReference>
<dbReference type="Proteomes" id="UP000759443">
    <property type="component" value="Unassembled WGS sequence"/>
</dbReference>
<organism evidence="10 11">
    <name type="scientific">Rhizobium halophytocola</name>
    <dbReference type="NCBI Taxonomy" id="735519"/>
    <lineage>
        <taxon>Bacteria</taxon>
        <taxon>Pseudomonadati</taxon>
        <taxon>Pseudomonadota</taxon>
        <taxon>Alphaproteobacteria</taxon>
        <taxon>Hyphomicrobiales</taxon>
        <taxon>Rhizobiaceae</taxon>
        <taxon>Rhizobium/Agrobacterium group</taxon>
        <taxon>Rhizobium</taxon>
    </lineage>
</organism>
<dbReference type="Gene3D" id="1.10.287.130">
    <property type="match status" value="1"/>
</dbReference>
<dbReference type="RefSeq" id="WP_209949466.1">
    <property type="nucleotide sequence ID" value="NZ_JAGGJU010000020.1"/>
</dbReference>
<evidence type="ECO:0000259" key="7">
    <source>
        <dbReference type="PROSITE" id="PS50109"/>
    </source>
</evidence>
<keyword evidence="6" id="KW-0472">Membrane</keyword>
<dbReference type="InterPro" id="IPR013767">
    <property type="entry name" value="PAS_fold"/>
</dbReference>
<dbReference type="Pfam" id="PF00989">
    <property type="entry name" value="PAS"/>
    <property type="match status" value="1"/>
</dbReference>
<dbReference type="NCBIfam" id="TIGR00229">
    <property type="entry name" value="sensory_box"/>
    <property type="match status" value="2"/>
</dbReference>
<dbReference type="SMART" id="SM00091">
    <property type="entry name" value="PAS"/>
    <property type="match status" value="2"/>
</dbReference>
<dbReference type="Pfam" id="PF00512">
    <property type="entry name" value="HisKA"/>
    <property type="match status" value="1"/>
</dbReference>
<keyword evidence="3" id="KW-0597">Phosphoprotein</keyword>
<dbReference type="InterPro" id="IPR000014">
    <property type="entry name" value="PAS"/>
</dbReference>
<dbReference type="Pfam" id="PF13426">
    <property type="entry name" value="PAS_9"/>
    <property type="match status" value="1"/>
</dbReference>
<dbReference type="SUPFAM" id="SSF55785">
    <property type="entry name" value="PYP-like sensor domain (PAS domain)"/>
    <property type="match status" value="2"/>
</dbReference>
<feature type="domain" description="PAC" evidence="9">
    <location>
        <begin position="80"/>
        <end position="135"/>
    </location>
</feature>
<reference evidence="10 11" key="1">
    <citation type="submission" date="2021-03" db="EMBL/GenBank/DDBJ databases">
        <title>Genomic Encyclopedia of Type Strains, Phase IV (KMG-IV): sequencing the most valuable type-strain genomes for metagenomic binning, comparative biology and taxonomic classification.</title>
        <authorList>
            <person name="Goeker M."/>
        </authorList>
    </citation>
    <scope>NUCLEOTIDE SEQUENCE [LARGE SCALE GENOMIC DNA]</scope>
    <source>
        <strain evidence="10 11">DSM 21600</strain>
    </source>
</reference>
<dbReference type="InterPro" id="IPR035965">
    <property type="entry name" value="PAS-like_dom_sf"/>
</dbReference>
<dbReference type="Gene3D" id="3.30.565.10">
    <property type="entry name" value="Histidine kinase-like ATPase, C-terminal domain"/>
    <property type="match status" value="1"/>
</dbReference>
<dbReference type="PANTHER" id="PTHR42878:SF15">
    <property type="entry name" value="BACTERIOPHYTOCHROME"/>
    <property type="match status" value="1"/>
</dbReference>
<dbReference type="CDD" id="cd00082">
    <property type="entry name" value="HisKA"/>
    <property type="match status" value="1"/>
</dbReference>
<accession>A0ABS4E6H5</accession>
<comment type="caution">
    <text evidence="10">The sequence shown here is derived from an EMBL/GenBank/DDBJ whole genome shotgun (WGS) entry which is preliminary data.</text>
</comment>
<evidence type="ECO:0000256" key="3">
    <source>
        <dbReference type="ARBA" id="ARBA00022553"/>
    </source>
</evidence>
<dbReference type="SMART" id="SM00388">
    <property type="entry name" value="HisKA"/>
    <property type="match status" value="1"/>
</dbReference>
<gene>
    <name evidence="10" type="ORF">J2Z17_005007</name>
</gene>
<evidence type="ECO:0000256" key="1">
    <source>
        <dbReference type="ARBA" id="ARBA00000085"/>
    </source>
</evidence>
<proteinExistence type="predicted"/>
<evidence type="ECO:0000313" key="11">
    <source>
        <dbReference type="Proteomes" id="UP000759443"/>
    </source>
</evidence>
<evidence type="ECO:0000259" key="8">
    <source>
        <dbReference type="PROSITE" id="PS50112"/>
    </source>
</evidence>
<evidence type="ECO:0000256" key="4">
    <source>
        <dbReference type="ARBA" id="ARBA00022679"/>
    </source>
</evidence>
<dbReference type="Gene3D" id="3.30.450.20">
    <property type="entry name" value="PAS domain"/>
    <property type="match status" value="2"/>
</dbReference>
<dbReference type="SUPFAM" id="SSF55874">
    <property type="entry name" value="ATPase domain of HSP90 chaperone/DNA topoisomerase II/histidine kinase"/>
    <property type="match status" value="1"/>
</dbReference>
<comment type="catalytic activity">
    <reaction evidence="1">
        <text>ATP + protein L-histidine = ADP + protein N-phospho-L-histidine.</text>
        <dbReference type="EC" id="2.7.13.3"/>
    </reaction>
</comment>
<evidence type="ECO:0000313" key="10">
    <source>
        <dbReference type="EMBL" id="MBP1853545.1"/>
    </source>
</evidence>
<evidence type="ECO:0000256" key="2">
    <source>
        <dbReference type="ARBA" id="ARBA00012438"/>
    </source>
</evidence>
<name>A0ABS4E6H5_9HYPH</name>
<protein>
    <recommendedName>
        <fullName evidence="2">histidine kinase</fullName>
        <ecNumber evidence="2">2.7.13.3</ecNumber>
    </recommendedName>
</protein>
<dbReference type="InterPro" id="IPR004358">
    <property type="entry name" value="Sig_transdc_His_kin-like_C"/>
</dbReference>
<dbReference type="SMART" id="SM00086">
    <property type="entry name" value="PAC"/>
    <property type="match status" value="2"/>
</dbReference>
<evidence type="ECO:0000256" key="6">
    <source>
        <dbReference type="ARBA" id="ARBA00023136"/>
    </source>
</evidence>
<keyword evidence="4" id="KW-0808">Transferase</keyword>
<sequence>MVTTLPNLDKSAIYTALVEFSDTAVICKSTDGIILAWNLGAEKLFGYMAGDVVGKPISIIVPDHLLEEERRILERIKRDERIEFWNTQRRRRDGSLVDVSLSVSPVHDAKGNVVGAAKIARDISAQRQAERRFEQVVESAPYGIIVADRDGTINLVNRQAELLFGYERSELIGEPVELLISDTGTDLQMDLRSALTADPMTAVAGAPRTLKARHSTGRLFSVELRLAPTENEKGTMTNISLIDITRRLEAEEHLKQFHQMLEQQVADRTAKLKAANRELKEFAYVASHDLKAPLRVIDNTSRWLMEDLQGLLTEDMLDNMRLMRSRVVRMEKFLDDLLDYSRIGRMAQATIQDRISGRALIDDVILMLSPPGGFDIQVSPVFAELDLPRMPLTQIFLNLVGNAIKHHDLGRGVIRIDAACEADHYVFTVADDGPGIPEIYRTQVFEMFQTLRPRDEVEGSGMGLSIARKHVVHAGGTIEIAPAEGRGATFRFTWPVKQKPQDEDDGD</sequence>
<dbReference type="InterPro" id="IPR050351">
    <property type="entry name" value="BphY/WalK/GraS-like"/>
</dbReference>
<dbReference type="PROSITE" id="PS50109">
    <property type="entry name" value="HIS_KIN"/>
    <property type="match status" value="1"/>
</dbReference>
<dbReference type="PANTHER" id="PTHR42878">
    <property type="entry name" value="TWO-COMPONENT HISTIDINE KINASE"/>
    <property type="match status" value="1"/>
</dbReference>
<feature type="domain" description="PAS" evidence="8">
    <location>
        <begin position="10"/>
        <end position="79"/>
    </location>
</feature>
<dbReference type="InterPro" id="IPR036890">
    <property type="entry name" value="HATPase_C_sf"/>
</dbReference>
<keyword evidence="11" id="KW-1185">Reference proteome</keyword>
<dbReference type="SMART" id="SM00387">
    <property type="entry name" value="HATPase_c"/>
    <property type="match status" value="1"/>
</dbReference>
<dbReference type="InterPro" id="IPR003661">
    <property type="entry name" value="HisK_dim/P_dom"/>
</dbReference>
<dbReference type="InterPro" id="IPR000700">
    <property type="entry name" value="PAS-assoc_C"/>
</dbReference>
<dbReference type="PROSITE" id="PS50113">
    <property type="entry name" value="PAC"/>
    <property type="match status" value="1"/>
</dbReference>